<dbReference type="Pfam" id="PF04964">
    <property type="entry name" value="Flp_Fap"/>
    <property type="match status" value="1"/>
</dbReference>
<accession>A0ABW2AB71</accession>
<dbReference type="Proteomes" id="UP001596298">
    <property type="component" value="Unassembled WGS sequence"/>
</dbReference>
<proteinExistence type="predicted"/>
<dbReference type="RefSeq" id="WP_382397779.1">
    <property type="nucleotide sequence ID" value="NZ_JBHSWH010000001.1"/>
</dbReference>
<evidence type="ECO:0000256" key="1">
    <source>
        <dbReference type="SAM" id="Phobius"/>
    </source>
</evidence>
<dbReference type="EMBL" id="JBHSWH010000001">
    <property type="protein sequence ID" value="MFC6703967.1"/>
    <property type="molecule type" value="Genomic_DNA"/>
</dbReference>
<keyword evidence="1" id="KW-1133">Transmembrane helix</keyword>
<gene>
    <name evidence="2" type="ORF">ACFQDH_01450</name>
</gene>
<keyword evidence="3" id="KW-1185">Reference proteome</keyword>
<feature type="transmembrane region" description="Helical" evidence="1">
    <location>
        <begin position="29"/>
        <end position="55"/>
    </location>
</feature>
<organism evidence="2 3">
    <name type="scientific">Flexivirga alba</name>
    <dbReference type="NCBI Taxonomy" id="702742"/>
    <lineage>
        <taxon>Bacteria</taxon>
        <taxon>Bacillati</taxon>
        <taxon>Actinomycetota</taxon>
        <taxon>Actinomycetes</taxon>
        <taxon>Micrococcales</taxon>
        <taxon>Dermacoccaceae</taxon>
        <taxon>Flexivirga</taxon>
    </lineage>
</organism>
<comment type="caution">
    <text evidence="2">The sequence shown here is derived from an EMBL/GenBank/DDBJ whole genome shotgun (WGS) entry which is preliminary data.</text>
</comment>
<sequence length="62" mass="6757">MFDTFDALRRRCSQQLVARAESGATMAEYALLLALIALVAFTAVQLFGTAVSHLFTGYPSPF</sequence>
<keyword evidence="1" id="KW-0812">Transmembrane</keyword>
<protein>
    <submittedName>
        <fullName evidence="2">Flp family type IVb pilin</fullName>
    </submittedName>
</protein>
<reference evidence="3" key="1">
    <citation type="journal article" date="2019" name="Int. J. Syst. Evol. Microbiol.">
        <title>The Global Catalogue of Microorganisms (GCM) 10K type strain sequencing project: providing services to taxonomists for standard genome sequencing and annotation.</title>
        <authorList>
            <consortium name="The Broad Institute Genomics Platform"/>
            <consortium name="The Broad Institute Genome Sequencing Center for Infectious Disease"/>
            <person name="Wu L."/>
            <person name="Ma J."/>
        </authorList>
    </citation>
    <scope>NUCLEOTIDE SEQUENCE [LARGE SCALE GENOMIC DNA]</scope>
    <source>
        <strain evidence="3">CCUG 58127</strain>
    </source>
</reference>
<dbReference type="InterPro" id="IPR007047">
    <property type="entry name" value="Flp_Fap"/>
</dbReference>
<keyword evidence="1" id="KW-0472">Membrane</keyword>
<name>A0ABW2AB71_9MICO</name>
<evidence type="ECO:0000313" key="3">
    <source>
        <dbReference type="Proteomes" id="UP001596298"/>
    </source>
</evidence>
<evidence type="ECO:0000313" key="2">
    <source>
        <dbReference type="EMBL" id="MFC6703967.1"/>
    </source>
</evidence>